<evidence type="ECO:0000256" key="6">
    <source>
        <dbReference type="ARBA" id="ARBA00022679"/>
    </source>
</evidence>
<dbReference type="Proteomes" id="UP000767854">
    <property type="component" value="Unassembled WGS sequence"/>
</dbReference>
<comment type="catalytic activity">
    <reaction evidence="7">
        <text>a purine 2'-deoxy-D-ribonucleoside + phosphate = a purine nucleobase + 2-deoxy-alpha-D-ribose 1-phosphate</text>
        <dbReference type="Rhea" id="RHEA:36431"/>
        <dbReference type="ChEBI" id="CHEBI:26386"/>
        <dbReference type="ChEBI" id="CHEBI:43474"/>
        <dbReference type="ChEBI" id="CHEBI:57259"/>
        <dbReference type="ChEBI" id="CHEBI:142361"/>
        <dbReference type="EC" id="2.4.2.1"/>
    </reaction>
</comment>
<evidence type="ECO:0000256" key="3">
    <source>
        <dbReference type="ARBA" id="ARBA00006751"/>
    </source>
</evidence>
<name>A0ABS2MQ95_9FIRM</name>
<dbReference type="GO" id="GO:0004731">
    <property type="term" value="F:purine-nucleoside phosphorylase activity"/>
    <property type="evidence" value="ECO:0007669"/>
    <property type="project" value="UniProtKB-EC"/>
</dbReference>
<evidence type="ECO:0000313" key="11">
    <source>
        <dbReference type="Proteomes" id="UP000767854"/>
    </source>
</evidence>
<evidence type="ECO:0000256" key="2">
    <source>
        <dbReference type="ARBA" id="ARBA00005058"/>
    </source>
</evidence>
<dbReference type="InterPro" id="IPR018099">
    <property type="entry name" value="Purine_phosphorylase-2_CS"/>
</dbReference>
<dbReference type="SUPFAM" id="SSF53167">
    <property type="entry name" value="Purine and uridine phosphorylases"/>
    <property type="match status" value="1"/>
</dbReference>
<keyword evidence="5 8" id="KW-0328">Glycosyltransferase</keyword>
<protein>
    <recommendedName>
        <fullName evidence="8">Purine nucleoside phosphorylase</fullName>
        <ecNumber evidence="8">2.4.2.1</ecNumber>
    </recommendedName>
    <alternativeName>
        <fullName evidence="8">Inosine-guanosine phosphorylase</fullName>
    </alternativeName>
</protein>
<dbReference type="PANTHER" id="PTHR11904:SF9">
    <property type="entry name" value="PURINE NUCLEOSIDE PHOSPHORYLASE-RELATED"/>
    <property type="match status" value="1"/>
</dbReference>
<dbReference type="Pfam" id="PF01048">
    <property type="entry name" value="PNP_UDP_1"/>
    <property type="match status" value="1"/>
</dbReference>
<dbReference type="Gene3D" id="3.40.50.1580">
    <property type="entry name" value="Nucleoside phosphorylase domain"/>
    <property type="match status" value="1"/>
</dbReference>
<comment type="function">
    <text evidence="1">The purine nucleoside phosphorylases catalyze the phosphorolytic breakdown of the N-glycosidic bond in the beta-(deoxy)ribonucleoside molecules, with the formation of the corresponding free purine bases and pentose-1-phosphate. Cleaves guanosine, inosine, 2'-deoxyguanosine and 2'-deoxyinosine.</text>
</comment>
<evidence type="ECO:0000256" key="8">
    <source>
        <dbReference type="PIRNR" id="PIRNR000477"/>
    </source>
</evidence>
<gene>
    <name evidence="10" type="ORF">JOC49_001072</name>
</gene>
<proteinExistence type="inferred from homology"/>
<dbReference type="InterPro" id="IPR000845">
    <property type="entry name" value="Nucleoside_phosphorylase_d"/>
</dbReference>
<sequence length="273" mass="29444">MIDLMVRIQEAKAHINRHLVEVPEIGLILGSGLGVVADSIESPVQIPYKNIPHFPVSTVEGHAGQFVAGRFMGKKVIAMQGRFHYYEGYSIQDITFPVRVMKALGVEHVILTNAAGGLNPDFTGGSLMLITDQINIMGVNPLIGPNDSNLGPRFPDVSNIYDHAFNQKILEASKTMAIDLKQGVYFYFTGPSYETPAEVKLAAMLGGDAVGMSTAPEALVAAHMGMKVTGISCITNMAAGIQKTPLNHAEVVEVAQRVQSTFIRLVSRIVEIA</sequence>
<evidence type="ECO:0000256" key="4">
    <source>
        <dbReference type="ARBA" id="ARBA00011233"/>
    </source>
</evidence>
<dbReference type="NCBIfam" id="NF006054">
    <property type="entry name" value="PRK08202.1"/>
    <property type="match status" value="1"/>
</dbReference>
<reference evidence="10 11" key="1">
    <citation type="submission" date="2021-01" db="EMBL/GenBank/DDBJ databases">
        <title>Genomic Encyclopedia of Type Strains, Phase IV (KMG-IV): sequencing the most valuable type-strain genomes for metagenomic binning, comparative biology and taxonomic classification.</title>
        <authorList>
            <person name="Goeker M."/>
        </authorList>
    </citation>
    <scope>NUCLEOTIDE SEQUENCE [LARGE SCALE GENOMIC DNA]</scope>
    <source>
        <strain evidence="10 11">DSM 24436</strain>
    </source>
</reference>
<keyword evidence="6 8" id="KW-0808">Transferase</keyword>
<keyword evidence="11" id="KW-1185">Reference proteome</keyword>
<evidence type="ECO:0000313" key="10">
    <source>
        <dbReference type="EMBL" id="MBM7561552.1"/>
    </source>
</evidence>
<organism evidence="10 11">
    <name type="scientific">Fusibacter tunisiensis</name>
    <dbReference type="NCBI Taxonomy" id="1008308"/>
    <lineage>
        <taxon>Bacteria</taxon>
        <taxon>Bacillati</taxon>
        <taxon>Bacillota</taxon>
        <taxon>Clostridia</taxon>
        <taxon>Eubacteriales</taxon>
        <taxon>Eubacteriales Family XII. Incertae Sedis</taxon>
        <taxon>Fusibacter</taxon>
    </lineage>
</organism>
<evidence type="ECO:0000256" key="5">
    <source>
        <dbReference type="ARBA" id="ARBA00022676"/>
    </source>
</evidence>
<dbReference type="EMBL" id="JAFBDT010000006">
    <property type="protein sequence ID" value="MBM7561552.1"/>
    <property type="molecule type" value="Genomic_DNA"/>
</dbReference>
<dbReference type="EC" id="2.4.2.1" evidence="8"/>
<dbReference type="InterPro" id="IPR011268">
    <property type="entry name" value="Purine_phosphorylase"/>
</dbReference>
<feature type="domain" description="Nucleoside phosphorylase" evidence="9">
    <location>
        <begin position="24"/>
        <end position="271"/>
    </location>
</feature>
<dbReference type="CDD" id="cd09009">
    <property type="entry name" value="PNP-EcPNPII_like"/>
    <property type="match status" value="1"/>
</dbReference>
<evidence type="ECO:0000256" key="1">
    <source>
        <dbReference type="ARBA" id="ARBA00002678"/>
    </source>
</evidence>
<comment type="similarity">
    <text evidence="3 8">Belongs to the PNP/MTAP phosphorylase family.</text>
</comment>
<comment type="caution">
    <text evidence="10">The sequence shown here is derived from an EMBL/GenBank/DDBJ whole genome shotgun (WGS) entry which is preliminary data.</text>
</comment>
<accession>A0ABS2MQ95</accession>
<dbReference type="NCBIfam" id="TIGR01697">
    <property type="entry name" value="PNPH-PUNA-XAPA"/>
    <property type="match status" value="1"/>
</dbReference>
<evidence type="ECO:0000256" key="7">
    <source>
        <dbReference type="ARBA" id="ARBA00048556"/>
    </source>
</evidence>
<dbReference type="PROSITE" id="PS01240">
    <property type="entry name" value="PNP_MTAP_2"/>
    <property type="match status" value="1"/>
</dbReference>
<evidence type="ECO:0000259" key="9">
    <source>
        <dbReference type="Pfam" id="PF01048"/>
    </source>
</evidence>
<dbReference type="PIRSF" id="PIRSF000477">
    <property type="entry name" value="PurNPase"/>
    <property type="match status" value="1"/>
</dbReference>
<dbReference type="InterPro" id="IPR035994">
    <property type="entry name" value="Nucleoside_phosphorylase_sf"/>
</dbReference>
<comment type="subunit">
    <text evidence="4">Homotrimer.</text>
</comment>
<dbReference type="NCBIfam" id="TIGR01700">
    <property type="entry name" value="PNPH"/>
    <property type="match status" value="1"/>
</dbReference>
<dbReference type="InterPro" id="IPR011270">
    <property type="entry name" value="Pur_Nuc_Pase_Ino/Guo-sp"/>
</dbReference>
<dbReference type="PANTHER" id="PTHR11904">
    <property type="entry name" value="METHYLTHIOADENOSINE/PURINE NUCLEOSIDE PHOSPHORYLASE"/>
    <property type="match status" value="1"/>
</dbReference>
<comment type="pathway">
    <text evidence="2 8">Purine metabolism; purine nucleoside salvage.</text>
</comment>